<dbReference type="InterPro" id="IPR027417">
    <property type="entry name" value="P-loop_NTPase"/>
</dbReference>
<dbReference type="Pfam" id="PF01357">
    <property type="entry name" value="Expansin_C"/>
    <property type="match status" value="1"/>
</dbReference>
<keyword evidence="4" id="KW-0238">DNA-binding</keyword>
<dbReference type="PANTHER" id="PTHR11361:SF21">
    <property type="entry name" value="MUTS PROTEIN HOMOLOG 4"/>
    <property type="match status" value="1"/>
</dbReference>
<evidence type="ECO:0000259" key="6">
    <source>
        <dbReference type="PROSITE" id="PS50842"/>
    </source>
</evidence>
<dbReference type="PROSITE" id="PS50843">
    <property type="entry name" value="EXPANSIN_CBD"/>
    <property type="match status" value="1"/>
</dbReference>
<dbReference type="GO" id="GO:0006298">
    <property type="term" value="P:mismatch repair"/>
    <property type="evidence" value="ECO:0007669"/>
    <property type="project" value="InterPro"/>
</dbReference>
<comment type="similarity">
    <text evidence="1">Belongs to the DNA mismatch repair MutS family.</text>
</comment>
<evidence type="ECO:0000313" key="9">
    <source>
        <dbReference type="Proteomes" id="UP001485043"/>
    </source>
</evidence>
<dbReference type="PROSITE" id="PS50842">
    <property type="entry name" value="EXPANSIN_EG45"/>
    <property type="match status" value="1"/>
</dbReference>
<dbReference type="Proteomes" id="UP001485043">
    <property type="component" value="Unassembled WGS sequence"/>
</dbReference>
<evidence type="ECO:0000256" key="3">
    <source>
        <dbReference type="ARBA" id="ARBA00022840"/>
    </source>
</evidence>
<dbReference type="Gene3D" id="3.40.50.300">
    <property type="entry name" value="P-loop containing nucleotide triphosphate hydrolases"/>
    <property type="match status" value="1"/>
</dbReference>
<dbReference type="SUPFAM" id="SSF52540">
    <property type="entry name" value="P-loop containing nucleoside triphosphate hydrolases"/>
    <property type="match status" value="1"/>
</dbReference>
<evidence type="ECO:0000256" key="5">
    <source>
        <dbReference type="RuleBase" id="RU003460"/>
    </source>
</evidence>
<dbReference type="InterPro" id="IPR007118">
    <property type="entry name" value="Expan_Lol_pI"/>
</dbReference>
<dbReference type="InterPro" id="IPR036908">
    <property type="entry name" value="RlpA-like_sf"/>
</dbReference>
<keyword evidence="3" id="KW-0067">ATP-binding</keyword>
<dbReference type="EMBL" id="JALJOV010000025">
    <property type="protein sequence ID" value="KAK9868507.1"/>
    <property type="molecule type" value="Genomic_DNA"/>
</dbReference>
<dbReference type="Gene3D" id="1.10.1420.10">
    <property type="match status" value="1"/>
</dbReference>
<feature type="domain" description="Expansin-like CBD" evidence="7">
    <location>
        <begin position="652"/>
        <end position="723"/>
    </location>
</feature>
<evidence type="ECO:0000256" key="1">
    <source>
        <dbReference type="ARBA" id="ARBA00006271"/>
    </source>
</evidence>
<dbReference type="SUPFAM" id="SSF48334">
    <property type="entry name" value="DNA repair protein MutS, domain III"/>
    <property type="match status" value="1"/>
</dbReference>
<dbReference type="GO" id="GO:0005634">
    <property type="term" value="C:nucleus"/>
    <property type="evidence" value="ECO:0007669"/>
    <property type="project" value="TreeGrafter"/>
</dbReference>
<dbReference type="GO" id="GO:0005524">
    <property type="term" value="F:ATP binding"/>
    <property type="evidence" value="ECO:0007669"/>
    <property type="project" value="UniProtKB-KW"/>
</dbReference>
<dbReference type="InterPro" id="IPR007112">
    <property type="entry name" value="Expansin/allergen_DPBB_dom"/>
</dbReference>
<dbReference type="AlphaFoldDB" id="A0AAW1TIP2"/>
<keyword evidence="9" id="KW-1185">Reference proteome</keyword>
<evidence type="ECO:0008006" key="10">
    <source>
        <dbReference type="Google" id="ProtNLM"/>
    </source>
</evidence>
<dbReference type="PRINTS" id="PR01225">
    <property type="entry name" value="EXPANSNFAMLY"/>
</dbReference>
<dbReference type="InterPro" id="IPR045076">
    <property type="entry name" value="MutS"/>
</dbReference>
<dbReference type="GO" id="GO:0007131">
    <property type="term" value="P:reciprocal meiotic recombination"/>
    <property type="evidence" value="ECO:0007669"/>
    <property type="project" value="TreeGrafter"/>
</dbReference>
<dbReference type="InterPro" id="IPR036749">
    <property type="entry name" value="Expansin_CBD_sf"/>
</dbReference>
<dbReference type="Pfam" id="PF03330">
    <property type="entry name" value="DPBB_1"/>
    <property type="match status" value="1"/>
</dbReference>
<dbReference type="InterPro" id="IPR009009">
    <property type="entry name" value="RlpA-like_DPBB"/>
</dbReference>
<dbReference type="SUPFAM" id="SSF50685">
    <property type="entry name" value="Barwin-like endoglucanases"/>
    <property type="match status" value="1"/>
</dbReference>
<comment type="caution">
    <text evidence="8">The sequence shown here is derived from an EMBL/GenBank/DDBJ whole genome shotgun (WGS) entry which is preliminary data.</text>
</comment>
<comment type="similarity">
    <text evidence="5">Belongs to the expansin family.</text>
</comment>
<dbReference type="InterPro" id="IPR007117">
    <property type="entry name" value="Expansin_CBD"/>
</dbReference>
<proteinExistence type="inferred from homology"/>
<keyword evidence="2" id="KW-0547">Nucleotide-binding</keyword>
<dbReference type="GO" id="GO:0140664">
    <property type="term" value="F:ATP-dependent DNA damage sensor activity"/>
    <property type="evidence" value="ECO:0007669"/>
    <property type="project" value="InterPro"/>
</dbReference>
<evidence type="ECO:0000256" key="2">
    <source>
        <dbReference type="ARBA" id="ARBA00022741"/>
    </source>
</evidence>
<accession>A0AAW1TIP2</accession>
<sequence length="758" mass="82105">MPSPSGSAQDPASSHFAGLGVVAAAIENRAKEIGLAIIDLSSMRLRLMQYVEISRSYSLTASVLSTFEPSALVVIASSSSLTGLSQTMTQFAQVPVGRQLFDDTKEAAASSTTFINETQQCFAVKAGRSDFLDLARSAFSRTTEAIHSLVDRYKTDHGLDSLKVSYTGRRGFSLSVLKLLDQVLLKISAEMPALHKLVDGLALLDMVCSFAHMVTMSSAEYTRPVLTSSGPFAMIDGRHPVVEQLEEAPTFQQNDLYLTECSSFHLITGPNMSGKSTYLRQVAMVIIMAQIGCYVPAKLVSIQPFEKLLVRIGTKDSIETNRSSFMVEMRDIAHITATANRRSMVLIDELGAATSTTDGIAIAWAVSEHLIAEGVYTLFATHFSALRQLETLYPSCKVCQFAVDTSAGRFKCTWQLKAGIVDVPHYGLLLAADSGFPAEVWVVSGRICILKGTWLRCNSSLPNSSSRRRSQILCWATLRHLIIRTRSYGWLCCSNVDNLPGEWQTGIATNYGGPHDGMSPYSPSYGTSIGSCGYGELDRGKWPYWSVGALSTSSSFYASGPVQGCGQCFEIQCRNEGGDFAGRCNGINETVTVQITDSCPECESDHIDLQALTYAKLGPMDLGRIDISYRRVNCRPPVSIMIDVDSNSGPGGWIRMMVKNLAGRASIDSVAMRMGNTSSSGSRSSSSSWTSLYNKWGASWESSNQPSGYPMDLQITQDDGQVVNCAGCMAEMTTGGVQTEMQFRIMGTADSASAVPVS</sequence>
<reference evidence="8 9" key="1">
    <citation type="journal article" date="2024" name="Nat. Commun.">
        <title>Phylogenomics reveals the evolutionary origins of lichenization in chlorophyte algae.</title>
        <authorList>
            <person name="Puginier C."/>
            <person name="Libourel C."/>
            <person name="Otte J."/>
            <person name="Skaloud P."/>
            <person name="Haon M."/>
            <person name="Grisel S."/>
            <person name="Petersen M."/>
            <person name="Berrin J.G."/>
            <person name="Delaux P.M."/>
            <person name="Dal Grande F."/>
            <person name="Keller J."/>
        </authorList>
    </citation>
    <scope>NUCLEOTIDE SEQUENCE [LARGE SCALE GENOMIC DNA]</scope>
    <source>
        <strain evidence="8 9">SAG 2523</strain>
    </source>
</reference>
<dbReference type="GO" id="GO:0005576">
    <property type="term" value="C:extracellular region"/>
    <property type="evidence" value="ECO:0007669"/>
    <property type="project" value="InterPro"/>
</dbReference>
<dbReference type="GO" id="GO:0030983">
    <property type="term" value="F:mismatched DNA binding"/>
    <property type="evidence" value="ECO:0007669"/>
    <property type="project" value="InterPro"/>
</dbReference>
<evidence type="ECO:0000259" key="7">
    <source>
        <dbReference type="PROSITE" id="PS50843"/>
    </source>
</evidence>
<evidence type="ECO:0000256" key="4">
    <source>
        <dbReference type="ARBA" id="ARBA00023125"/>
    </source>
</evidence>
<dbReference type="SMART" id="SM00534">
    <property type="entry name" value="MUTSac"/>
    <property type="match status" value="1"/>
</dbReference>
<organism evidence="8 9">
    <name type="scientific">Apatococcus fuscideae</name>
    <dbReference type="NCBI Taxonomy" id="2026836"/>
    <lineage>
        <taxon>Eukaryota</taxon>
        <taxon>Viridiplantae</taxon>
        <taxon>Chlorophyta</taxon>
        <taxon>core chlorophytes</taxon>
        <taxon>Trebouxiophyceae</taxon>
        <taxon>Chlorellales</taxon>
        <taxon>Chlorellaceae</taxon>
        <taxon>Apatococcus</taxon>
    </lineage>
</organism>
<dbReference type="PANTHER" id="PTHR11361">
    <property type="entry name" value="DNA MISMATCH REPAIR PROTEIN MUTS FAMILY MEMBER"/>
    <property type="match status" value="1"/>
</dbReference>
<dbReference type="Pfam" id="PF00488">
    <property type="entry name" value="MutS_V"/>
    <property type="match status" value="1"/>
</dbReference>
<dbReference type="CDD" id="cd03243">
    <property type="entry name" value="ABC_MutS_homologs"/>
    <property type="match status" value="1"/>
</dbReference>
<evidence type="ECO:0000313" key="8">
    <source>
        <dbReference type="EMBL" id="KAK9868507.1"/>
    </source>
</evidence>
<feature type="domain" description="Expansin-like EG45" evidence="6">
    <location>
        <begin position="529"/>
        <end position="639"/>
    </location>
</feature>
<dbReference type="SUPFAM" id="SSF49590">
    <property type="entry name" value="PHL pollen allergen"/>
    <property type="match status" value="1"/>
</dbReference>
<protein>
    <recommendedName>
        <fullName evidence="10">Expansin-like EG45 domain-containing protein</fullName>
    </recommendedName>
</protein>
<dbReference type="Gene3D" id="2.40.40.10">
    <property type="entry name" value="RlpA-like domain"/>
    <property type="match status" value="1"/>
</dbReference>
<gene>
    <name evidence="8" type="ORF">WJX84_009717</name>
</gene>
<dbReference type="InterPro" id="IPR000432">
    <property type="entry name" value="DNA_mismatch_repair_MutS_C"/>
</dbReference>
<dbReference type="CDD" id="cd22271">
    <property type="entry name" value="DPBB_EXP_N-like"/>
    <property type="match status" value="1"/>
</dbReference>
<dbReference type="Gene3D" id="2.60.40.760">
    <property type="entry name" value="Expansin, cellulose-binding-like domain"/>
    <property type="match status" value="1"/>
</dbReference>
<dbReference type="InterPro" id="IPR036187">
    <property type="entry name" value="DNA_mismatch_repair_MutS_sf"/>
</dbReference>
<name>A0AAW1TIP2_9CHLO</name>